<feature type="region of interest" description="Disordered" evidence="1">
    <location>
        <begin position="305"/>
        <end position="339"/>
    </location>
</feature>
<dbReference type="VEuPathDB" id="PlasmoDB:PmUG01_09045300"/>
<evidence type="ECO:0000313" key="3">
    <source>
        <dbReference type="Proteomes" id="UP000078597"/>
    </source>
</evidence>
<feature type="compositionally biased region" description="Basic and acidic residues" evidence="1">
    <location>
        <begin position="609"/>
        <end position="619"/>
    </location>
</feature>
<proteinExistence type="predicted"/>
<feature type="compositionally biased region" description="Basic and acidic residues" evidence="1">
    <location>
        <begin position="631"/>
        <end position="643"/>
    </location>
</feature>
<feature type="compositionally biased region" description="Basic and acidic residues" evidence="1">
    <location>
        <begin position="552"/>
        <end position="562"/>
    </location>
</feature>
<organism evidence="2 3">
    <name type="scientific">Plasmodium malariae</name>
    <dbReference type="NCBI Taxonomy" id="5858"/>
    <lineage>
        <taxon>Eukaryota</taxon>
        <taxon>Sar</taxon>
        <taxon>Alveolata</taxon>
        <taxon>Apicomplexa</taxon>
        <taxon>Aconoidasida</taxon>
        <taxon>Haemosporida</taxon>
        <taxon>Plasmodiidae</taxon>
        <taxon>Plasmodium</taxon>
        <taxon>Plasmodium (Plasmodium)</taxon>
    </lineage>
</organism>
<reference evidence="3" key="1">
    <citation type="submission" date="2016-05" db="EMBL/GenBank/DDBJ databases">
        <authorList>
            <person name="Naeem Raeece"/>
        </authorList>
    </citation>
    <scope>NUCLEOTIDE SEQUENCE [LARGE SCALE GENOMIC DNA]</scope>
</reference>
<accession>A0A1A8W3R4</accession>
<feature type="region of interest" description="Disordered" evidence="1">
    <location>
        <begin position="537"/>
        <end position="574"/>
    </location>
</feature>
<dbReference type="AlphaFoldDB" id="A0A1A8W3R4"/>
<feature type="compositionally biased region" description="Basic and acidic residues" evidence="1">
    <location>
        <begin position="307"/>
        <end position="322"/>
    </location>
</feature>
<evidence type="ECO:0000256" key="1">
    <source>
        <dbReference type="SAM" id="MobiDB-lite"/>
    </source>
</evidence>
<feature type="compositionally biased region" description="Polar residues" evidence="1">
    <location>
        <begin position="325"/>
        <end position="335"/>
    </location>
</feature>
<dbReference type="EMBL" id="FLQW01000754">
    <property type="protein sequence ID" value="SBS85792.1"/>
    <property type="molecule type" value="Genomic_DNA"/>
</dbReference>
<feature type="compositionally biased region" description="Low complexity" evidence="1">
    <location>
        <begin position="463"/>
        <end position="488"/>
    </location>
</feature>
<gene>
    <name evidence="2" type="ORF">PMALA_013840</name>
</gene>
<evidence type="ECO:0000313" key="2">
    <source>
        <dbReference type="EMBL" id="SBS85792.1"/>
    </source>
</evidence>
<name>A0A1A8W3R4_PLAMA</name>
<feature type="region of interest" description="Disordered" evidence="1">
    <location>
        <begin position="609"/>
        <end position="643"/>
    </location>
</feature>
<feature type="region of interest" description="Disordered" evidence="1">
    <location>
        <begin position="449"/>
        <end position="488"/>
    </location>
</feature>
<dbReference type="Proteomes" id="UP000078597">
    <property type="component" value="Unassembled WGS sequence"/>
</dbReference>
<protein>
    <submittedName>
        <fullName evidence="2">Uncharacterized protein</fullName>
    </submittedName>
</protein>
<sequence>MEPYNKKKIYKENKKRYKGEEEYYKRGIKGNINDVVMYDNFSRNRKNKDDQIYDVPMYNNKINSKYYNEGNKIFYDHIHNNFDHTAKQNYYYDYDHHQHQYHYYDCDQNYEYRYNDNDANDYMKKKETYVVHKNYEPNEKYEDTNSFISAEKRKIVEKSKTSVGTLENYFHKDKKHSNIELPTGNLSKEQYLRAHTSSYLEKGNENKREKYNDSFLLKNENIQCGTNKDNTYYNSNIVDLINMNYLNGYGNEANMNGNENGNANENTNAHEQFRIKGNDNLYDHANYHQEVEEVEYNQNRYTSQGSKFREYHRENDGKDSPPYKRSSSNNDNNVNAFPPPFIYDTKYKYEQKINYDKGIDKRISENAKRRNYSNDVNYDTPFRKANTNYENYKFTSDIHNENYDNCCIMHSDGARIGRNTNYIGTYNNAVVYRHADVQSYVWGNEGRNGHANFDKRENNTEQISSSRGNSRGNNRSKNRSSNISSVSVSSNNNEILYDMCREHLDTLGKEKNTQVLSKIMDVMMNIQNDLKDVKHKLTKKKKKELNENENENIDKETEKRNNNESCIKGDNMSSKHQSKKCLTFLKEENKVDEGRKDVALDAYSKDGRSIDKESKETKFGSDGSTTPNNGCKEDKGTKEKDTYEKNVNEKGTYEKGKILTKGFSKNGVNDIDKALENNKNHFSEKQREESIDQRKRNINNFTINKELCTSFNLVLKNLNYENIDDSVICKSNRLYLFNKFFTSLFYKDSTRTHNFIMFNIYNIEQKRQTHKVSLFQEKDYYDMFHLAYNNLLFYAFDCYKFYRHIKNKFKDTYKIYENSTMCLYINNNYETNLINRIFIEQNNYNNNVYHLNEKRILKTSTKYFLDHFLSLIDKKINIKNIIPLMKKSNYELDQNNLYFFISTFNLMDKIFSDSNGFDCNKKIFEKNSPNVKNFAIFFKFINDASNFYDSFISGTNANNSGNISTNANNNPNDIPNDNTNGSEVHRGCYRLIIVALHKGKSFKYNKLSFSSFMKTRDNELHKYYNNYDSMSFENNTVILFNLSYAVPFYYVEYYKN</sequence>